<comment type="caution">
    <text evidence="2">The sequence shown here is derived from an EMBL/GenBank/DDBJ whole genome shotgun (WGS) entry which is preliminary data.</text>
</comment>
<reference evidence="3" key="1">
    <citation type="submission" date="2017-09" db="EMBL/GenBank/DDBJ databases">
        <title>FDA dAtabase for Regulatory Grade micrObial Sequences (FDA-ARGOS): Supporting development and validation of Infectious Disease Dx tests.</title>
        <authorList>
            <person name="Minogue T."/>
            <person name="Wolcott M."/>
            <person name="Wasieloski L."/>
            <person name="Aguilar W."/>
            <person name="Moore D."/>
            <person name="Tallon L."/>
            <person name="Sadzewicz L."/>
            <person name="Ott S."/>
            <person name="Zhao X."/>
            <person name="Nagaraj S."/>
            <person name="Vavikolanu K."/>
            <person name="Aluvathingal J."/>
            <person name="Nadendla S."/>
            <person name="Sichtig H."/>
        </authorList>
    </citation>
    <scope>NUCLEOTIDE SEQUENCE [LARGE SCALE GENOMIC DNA]</scope>
    <source>
        <strain evidence="3">FDAARGOS_394</strain>
    </source>
</reference>
<dbReference type="GeneID" id="80802698"/>
<dbReference type="RefSeq" id="WP_066536505.1">
    <property type="nucleotide sequence ID" value="NZ_JAOBYP010000001.1"/>
</dbReference>
<keyword evidence="3" id="KW-1185">Reference proteome</keyword>
<dbReference type="AlphaFoldDB" id="A0A2A7UYR1"/>
<dbReference type="Proteomes" id="UP000220246">
    <property type="component" value="Unassembled WGS sequence"/>
</dbReference>
<keyword evidence="1" id="KW-0812">Transmembrane</keyword>
<keyword evidence="1" id="KW-0472">Membrane</keyword>
<keyword evidence="1" id="KW-1133">Transmembrane helix</keyword>
<proteinExistence type="predicted"/>
<name>A0A2A7UYR1_COMTR</name>
<gene>
    <name evidence="2" type="ORF">CRM82_18890</name>
</gene>
<accession>A0A2A7UYR1</accession>
<dbReference type="EMBL" id="PDEA01000001">
    <property type="protein sequence ID" value="PEH90387.1"/>
    <property type="molecule type" value="Genomic_DNA"/>
</dbReference>
<feature type="transmembrane region" description="Helical" evidence="1">
    <location>
        <begin position="60"/>
        <end position="81"/>
    </location>
</feature>
<protein>
    <submittedName>
        <fullName evidence="2">Uncharacterized protein</fullName>
    </submittedName>
</protein>
<sequence>MDRETKWTSFFLLALGLLGMLVGGMSLLALQQVAEGSNCVALCAVEQVFADMVGPRVSQLLVGVLWLLVGLTFSSAGVSVWRNR</sequence>
<organism evidence="2 3">
    <name type="scientific">Comamonas terrigena</name>
    <dbReference type="NCBI Taxonomy" id="32013"/>
    <lineage>
        <taxon>Bacteria</taxon>
        <taxon>Pseudomonadati</taxon>
        <taxon>Pseudomonadota</taxon>
        <taxon>Betaproteobacteria</taxon>
        <taxon>Burkholderiales</taxon>
        <taxon>Comamonadaceae</taxon>
        <taxon>Comamonas</taxon>
    </lineage>
</organism>
<evidence type="ECO:0000313" key="2">
    <source>
        <dbReference type="EMBL" id="PEH90387.1"/>
    </source>
</evidence>
<evidence type="ECO:0000313" key="3">
    <source>
        <dbReference type="Proteomes" id="UP000220246"/>
    </source>
</evidence>
<evidence type="ECO:0000256" key="1">
    <source>
        <dbReference type="SAM" id="Phobius"/>
    </source>
</evidence>